<keyword evidence="5" id="KW-0479">Metal-binding</keyword>
<dbReference type="SUPFAM" id="SSF50800">
    <property type="entry name" value="PK beta-barrel domain-like"/>
    <property type="match status" value="1"/>
</dbReference>
<dbReference type="AlphaFoldDB" id="A0A1F6MTT0"/>
<dbReference type="PANTHER" id="PTHR11817">
    <property type="entry name" value="PYRUVATE KINASE"/>
    <property type="match status" value="1"/>
</dbReference>
<keyword evidence="6" id="KW-0547">Nucleotide-binding</keyword>
<dbReference type="InterPro" id="IPR015793">
    <property type="entry name" value="Pyrv_Knase_brl"/>
</dbReference>
<evidence type="ECO:0000259" key="13">
    <source>
        <dbReference type="Pfam" id="PF00224"/>
    </source>
</evidence>
<evidence type="ECO:0000256" key="3">
    <source>
        <dbReference type="ARBA" id="ARBA00012142"/>
    </source>
</evidence>
<gene>
    <name evidence="14" type="ORF">A3G00_01625</name>
</gene>
<evidence type="ECO:0000256" key="12">
    <source>
        <dbReference type="RuleBase" id="RU000504"/>
    </source>
</evidence>
<keyword evidence="7 12" id="KW-0418">Kinase</keyword>
<dbReference type="STRING" id="1798692.A3G00_01625"/>
<dbReference type="InterPro" id="IPR011037">
    <property type="entry name" value="Pyrv_Knase-like_insert_dom_sf"/>
</dbReference>
<organism evidence="14 15">
    <name type="scientific">Candidatus Magasanikbacteria bacterium RIFCSPLOWO2_12_FULL_43_12</name>
    <dbReference type="NCBI Taxonomy" id="1798692"/>
    <lineage>
        <taxon>Bacteria</taxon>
        <taxon>Candidatus Magasanikiibacteriota</taxon>
    </lineage>
</organism>
<dbReference type="GO" id="GO:0030955">
    <property type="term" value="F:potassium ion binding"/>
    <property type="evidence" value="ECO:0007669"/>
    <property type="project" value="InterPro"/>
</dbReference>
<evidence type="ECO:0000256" key="11">
    <source>
        <dbReference type="ARBA" id="ARBA00023317"/>
    </source>
</evidence>
<comment type="catalytic activity">
    <reaction evidence="12">
        <text>pyruvate + ATP = phosphoenolpyruvate + ADP + H(+)</text>
        <dbReference type="Rhea" id="RHEA:18157"/>
        <dbReference type="ChEBI" id="CHEBI:15361"/>
        <dbReference type="ChEBI" id="CHEBI:15378"/>
        <dbReference type="ChEBI" id="CHEBI:30616"/>
        <dbReference type="ChEBI" id="CHEBI:58702"/>
        <dbReference type="ChEBI" id="CHEBI:456216"/>
        <dbReference type="EC" id="2.7.1.40"/>
    </reaction>
</comment>
<keyword evidence="4 12" id="KW-0808">Transferase</keyword>
<evidence type="ECO:0000256" key="7">
    <source>
        <dbReference type="ARBA" id="ARBA00022777"/>
    </source>
</evidence>
<dbReference type="SUPFAM" id="SSF51621">
    <property type="entry name" value="Phosphoenolpyruvate/pyruvate domain"/>
    <property type="match status" value="1"/>
</dbReference>
<evidence type="ECO:0000256" key="4">
    <source>
        <dbReference type="ARBA" id="ARBA00022679"/>
    </source>
</evidence>
<proteinExistence type="inferred from homology"/>
<evidence type="ECO:0000256" key="5">
    <source>
        <dbReference type="ARBA" id="ARBA00022723"/>
    </source>
</evidence>
<dbReference type="PRINTS" id="PR01050">
    <property type="entry name" value="PYRUVTKNASE"/>
</dbReference>
<keyword evidence="11" id="KW-0670">Pyruvate</keyword>
<reference evidence="14 15" key="1">
    <citation type="journal article" date="2016" name="Nat. Commun.">
        <title>Thousands of microbial genomes shed light on interconnected biogeochemical processes in an aquifer system.</title>
        <authorList>
            <person name="Anantharaman K."/>
            <person name="Brown C.T."/>
            <person name="Hug L.A."/>
            <person name="Sharon I."/>
            <person name="Castelle C.J."/>
            <person name="Probst A.J."/>
            <person name="Thomas B.C."/>
            <person name="Singh A."/>
            <person name="Wilkins M.J."/>
            <person name="Karaoz U."/>
            <person name="Brodie E.L."/>
            <person name="Williams K.H."/>
            <person name="Hubbard S.S."/>
            <person name="Banfield J.F."/>
        </authorList>
    </citation>
    <scope>NUCLEOTIDE SEQUENCE [LARGE SCALE GENOMIC DNA]</scope>
</reference>
<comment type="pathway">
    <text evidence="1 12">Carbohydrate degradation; glycolysis; pyruvate from D-glyceraldehyde 3-phosphate: step 5/5.</text>
</comment>
<dbReference type="GO" id="GO:0016301">
    <property type="term" value="F:kinase activity"/>
    <property type="evidence" value="ECO:0007669"/>
    <property type="project" value="UniProtKB-KW"/>
</dbReference>
<dbReference type="InterPro" id="IPR040442">
    <property type="entry name" value="Pyrv_kinase-like_dom_sf"/>
</dbReference>
<dbReference type="EC" id="2.7.1.40" evidence="3 12"/>
<keyword evidence="8" id="KW-0067">ATP-binding</keyword>
<accession>A0A1F6MTT0</accession>
<dbReference type="Proteomes" id="UP000178347">
    <property type="component" value="Unassembled WGS sequence"/>
</dbReference>
<feature type="domain" description="Pyruvate kinase barrel" evidence="13">
    <location>
        <begin position="3"/>
        <end position="312"/>
    </location>
</feature>
<evidence type="ECO:0000313" key="15">
    <source>
        <dbReference type="Proteomes" id="UP000178347"/>
    </source>
</evidence>
<dbReference type="GO" id="GO:0004743">
    <property type="term" value="F:pyruvate kinase activity"/>
    <property type="evidence" value="ECO:0007669"/>
    <property type="project" value="UniProtKB-EC"/>
</dbReference>
<dbReference type="InterPro" id="IPR015806">
    <property type="entry name" value="Pyrv_Knase_insert_dom_sf"/>
</dbReference>
<dbReference type="Gene3D" id="2.40.33.10">
    <property type="entry name" value="PK beta-barrel domain-like"/>
    <property type="match status" value="1"/>
</dbReference>
<evidence type="ECO:0000313" key="14">
    <source>
        <dbReference type="EMBL" id="OGH75031.1"/>
    </source>
</evidence>
<name>A0A1F6MTT0_9BACT</name>
<evidence type="ECO:0000256" key="10">
    <source>
        <dbReference type="ARBA" id="ARBA00023152"/>
    </source>
</evidence>
<dbReference type="UniPathway" id="UPA00109">
    <property type="reaction ID" value="UER00188"/>
</dbReference>
<comment type="caution">
    <text evidence="14">The sequence shown here is derived from an EMBL/GenBank/DDBJ whole genome shotgun (WGS) entry which is preliminary data.</text>
</comment>
<evidence type="ECO:0000256" key="9">
    <source>
        <dbReference type="ARBA" id="ARBA00022842"/>
    </source>
</evidence>
<keyword evidence="10 12" id="KW-0324">Glycolysis</keyword>
<dbReference type="InterPro" id="IPR015813">
    <property type="entry name" value="Pyrv/PenolPyrv_kinase-like_dom"/>
</dbReference>
<dbReference type="GO" id="GO:0000287">
    <property type="term" value="F:magnesium ion binding"/>
    <property type="evidence" value="ECO:0007669"/>
    <property type="project" value="InterPro"/>
</dbReference>
<evidence type="ECO:0000256" key="6">
    <source>
        <dbReference type="ARBA" id="ARBA00022741"/>
    </source>
</evidence>
<evidence type="ECO:0000256" key="2">
    <source>
        <dbReference type="ARBA" id="ARBA00008663"/>
    </source>
</evidence>
<dbReference type="Pfam" id="PF00224">
    <property type="entry name" value="PK"/>
    <property type="match status" value="1"/>
</dbReference>
<keyword evidence="9 12" id="KW-0460">Magnesium</keyword>
<dbReference type="EMBL" id="MFQN01000011">
    <property type="protein sequence ID" value="OGH75031.1"/>
    <property type="molecule type" value="Genomic_DNA"/>
</dbReference>
<dbReference type="GO" id="GO:0005524">
    <property type="term" value="F:ATP binding"/>
    <property type="evidence" value="ECO:0007669"/>
    <property type="project" value="UniProtKB-KW"/>
</dbReference>
<dbReference type="Gene3D" id="3.20.20.60">
    <property type="entry name" value="Phosphoenolpyruvate-binding domains"/>
    <property type="match status" value="1"/>
</dbReference>
<evidence type="ECO:0000256" key="8">
    <source>
        <dbReference type="ARBA" id="ARBA00022840"/>
    </source>
</evidence>
<comment type="similarity">
    <text evidence="2 12">Belongs to the pyruvate kinase family.</text>
</comment>
<protein>
    <recommendedName>
        <fullName evidence="3 12">Pyruvate kinase</fullName>
        <ecNumber evidence="3 12">2.7.1.40</ecNumber>
    </recommendedName>
</protein>
<dbReference type="InterPro" id="IPR001697">
    <property type="entry name" value="Pyr_Knase"/>
</dbReference>
<evidence type="ECO:0000256" key="1">
    <source>
        <dbReference type="ARBA" id="ARBA00004997"/>
    </source>
</evidence>
<sequence>MFIIATVEKYLLTKEHLTKLILAGADALRFNFSYRTIEENLSYISLAQQVIDDLNASIKTFIDFPINKTRLGDFELRLFPVKEADELIFKSGAFTFDCNEYIPVNTPNLGEKLTVGQNITIGDGEISLQVTSIIDQDSVRVKIQNKGVIQYMKTFNMPTIVNESEILKIYSDIIPKIKNVNHNYLGISYFNTPLFQKIYNIIKQENFHTKIVLKIEREIPLNEIDQLCQWNNFDALLIDRGELGVNMPYYKTGIYQKSIIRIAKQYKKPIIISTQILESTMTNYIPNRAEILDLTNSVLEGVKGIMLCRETAINPRAAYSLSVARRIIEATENATSQNQI</sequence>